<dbReference type="Gene3D" id="3.30.420.270">
    <property type="match status" value="1"/>
</dbReference>
<evidence type="ECO:0000256" key="1">
    <source>
        <dbReference type="ARBA" id="ARBA00004162"/>
    </source>
</evidence>
<dbReference type="OrthoDB" id="9810103at2"/>
<evidence type="ECO:0000256" key="8">
    <source>
        <dbReference type="SAM" id="Phobius"/>
    </source>
</evidence>
<evidence type="ECO:0000256" key="7">
    <source>
        <dbReference type="RuleBase" id="RU003879"/>
    </source>
</evidence>
<dbReference type="GO" id="GO:0005886">
    <property type="term" value="C:plasma membrane"/>
    <property type="evidence" value="ECO:0007669"/>
    <property type="project" value="UniProtKB-SubCell"/>
</dbReference>
<keyword evidence="7" id="KW-0653">Protein transport</keyword>
<dbReference type="PANTHER" id="PTHR30558:SF3">
    <property type="entry name" value="BIOPOLYMER TRANSPORT PROTEIN EXBD-RELATED"/>
    <property type="match status" value="1"/>
</dbReference>
<dbReference type="InterPro" id="IPR003400">
    <property type="entry name" value="ExbD"/>
</dbReference>
<comment type="subcellular location">
    <subcellularLocation>
        <location evidence="1">Cell membrane</location>
        <topology evidence="1">Single-pass membrane protein</topology>
    </subcellularLocation>
    <subcellularLocation>
        <location evidence="7">Cell membrane</location>
        <topology evidence="7">Single-pass type II membrane protein</topology>
    </subcellularLocation>
</comment>
<accession>A0A096CCN9</accession>
<comment type="caution">
    <text evidence="9">The sequence shown here is derived from an EMBL/GenBank/DDBJ whole genome shotgun (WGS) entry which is preliminary data.</text>
</comment>
<proteinExistence type="inferred from homology"/>
<dbReference type="RefSeq" id="WP_008451280.1">
    <property type="nucleotide sequence ID" value="NZ_JRNU01000009.1"/>
</dbReference>
<dbReference type="GO" id="GO:0015031">
    <property type="term" value="P:protein transport"/>
    <property type="evidence" value="ECO:0007669"/>
    <property type="project" value="UniProtKB-KW"/>
</dbReference>
<evidence type="ECO:0000256" key="5">
    <source>
        <dbReference type="ARBA" id="ARBA00022989"/>
    </source>
</evidence>
<keyword evidence="7" id="KW-0813">Transport</keyword>
<evidence type="ECO:0000256" key="4">
    <source>
        <dbReference type="ARBA" id="ARBA00022692"/>
    </source>
</evidence>
<sequence>MGIYRHNNHNIPELNTASLPDLIFSILFFFMLVTHIRKANIKVKYQEPAGRNLVRMEKKSTVDYIYIGKPVDERGNIISKEDKIQLNDKLLSLSEIKSYLQQEYQSMSAEQRKKMTVNIKADKNINMGVIIDLKQMLRECNALNVFYSANTDKK</sequence>
<comment type="similarity">
    <text evidence="2 7">Belongs to the ExbD/TolR family.</text>
</comment>
<evidence type="ECO:0000256" key="3">
    <source>
        <dbReference type="ARBA" id="ARBA00022475"/>
    </source>
</evidence>
<keyword evidence="3" id="KW-1003">Cell membrane</keyword>
<dbReference type="GO" id="GO:0022857">
    <property type="term" value="F:transmembrane transporter activity"/>
    <property type="evidence" value="ECO:0007669"/>
    <property type="project" value="InterPro"/>
</dbReference>
<reference evidence="9 10" key="1">
    <citation type="submission" date="2014-07" db="EMBL/GenBank/DDBJ databases">
        <authorList>
            <person name="McCorrison J."/>
            <person name="Sanka R."/>
            <person name="Torralba M."/>
            <person name="Gillis M."/>
            <person name="Haft D.H."/>
            <person name="Methe B."/>
            <person name="Sutton G."/>
            <person name="Nelson K.E."/>
        </authorList>
    </citation>
    <scope>NUCLEOTIDE SEQUENCE [LARGE SCALE GENOMIC DNA]</scope>
    <source>
        <strain evidence="9 10">DNF00058</strain>
    </source>
</reference>
<keyword evidence="6 8" id="KW-0472">Membrane</keyword>
<evidence type="ECO:0000313" key="9">
    <source>
        <dbReference type="EMBL" id="KGF52677.1"/>
    </source>
</evidence>
<organism evidence="9 10">
    <name type="scientific">Prevotella amnii DNF00058</name>
    <dbReference type="NCBI Taxonomy" id="1401066"/>
    <lineage>
        <taxon>Bacteria</taxon>
        <taxon>Pseudomonadati</taxon>
        <taxon>Bacteroidota</taxon>
        <taxon>Bacteroidia</taxon>
        <taxon>Bacteroidales</taxon>
        <taxon>Prevotellaceae</taxon>
        <taxon>Prevotella</taxon>
    </lineage>
</organism>
<keyword evidence="5 8" id="KW-1133">Transmembrane helix</keyword>
<dbReference type="Proteomes" id="UP000029614">
    <property type="component" value="Unassembled WGS sequence"/>
</dbReference>
<evidence type="ECO:0000256" key="2">
    <source>
        <dbReference type="ARBA" id="ARBA00005811"/>
    </source>
</evidence>
<dbReference type="AlphaFoldDB" id="A0A096CCN9"/>
<keyword evidence="4 7" id="KW-0812">Transmembrane</keyword>
<dbReference type="PANTHER" id="PTHR30558">
    <property type="entry name" value="EXBD MEMBRANE COMPONENT OF PMF-DRIVEN MACROMOLECULE IMPORT SYSTEM"/>
    <property type="match status" value="1"/>
</dbReference>
<name>A0A096CCN9_9BACT</name>
<evidence type="ECO:0000313" key="10">
    <source>
        <dbReference type="Proteomes" id="UP000029614"/>
    </source>
</evidence>
<dbReference type="EMBL" id="JRNU01000009">
    <property type="protein sequence ID" value="KGF52677.1"/>
    <property type="molecule type" value="Genomic_DNA"/>
</dbReference>
<protein>
    <submittedName>
        <fullName evidence="9">Biopolymer transporter ExbD</fullName>
    </submittedName>
</protein>
<feature type="transmembrane region" description="Helical" evidence="8">
    <location>
        <begin position="17"/>
        <end position="36"/>
    </location>
</feature>
<dbReference type="Pfam" id="PF02472">
    <property type="entry name" value="ExbD"/>
    <property type="match status" value="1"/>
</dbReference>
<gene>
    <name evidence="9" type="ORF">HMPREF9302_02815</name>
</gene>
<evidence type="ECO:0000256" key="6">
    <source>
        <dbReference type="ARBA" id="ARBA00023136"/>
    </source>
</evidence>
<keyword evidence="10" id="KW-1185">Reference proteome</keyword>